<feature type="non-terminal residue" evidence="1">
    <location>
        <position position="50"/>
    </location>
</feature>
<evidence type="ECO:0000313" key="1">
    <source>
        <dbReference type="EMBL" id="KAF5890095.1"/>
    </source>
</evidence>
<reference evidence="1" key="1">
    <citation type="submission" date="2020-07" db="EMBL/GenBank/DDBJ databases">
        <title>Clarias magur genome sequencing, assembly and annotation.</title>
        <authorList>
            <person name="Kushwaha B."/>
            <person name="Kumar R."/>
            <person name="Das P."/>
            <person name="Joshi C.G."/>
            <person name="Kumar D."/>
            <person name="Nagpure N.S."/>
            <person name="Pandey M."/>
            <person name="Agarwal S."/>
            <person name="Srivastava S."/>
            <person name="Singh M."/>
            <person name="Sahoo L."/>
            <person name="Jayasankar P."/>
            <person name="Meher P.K."/>
            <person name="Koringa P.G."/>
            <person name="Iquebal M.A."/>
            <person name="Das S.P."/>
            <person name="Bit A."/>
            <person name="Patnaik S."/>
            <person name="Patel N."/>
            <person name="Shah T.M."/>
            <person name="Hinsu A."/>
            <person name="Jena J.K."/>
        </authorList>
    </citation>
    <scope>NUCLEOTIDE SEQUENCE</scope>
    <source>
        <strain evidence="1">CIFAMagur01</strain>
        <tissue evidence="1">Testis</tissue>
    </source>
</reference>
<comment type="caution">
    <text evidence="1">The sequence shown here is derived from an EMBL/GenBank/DDBJ whole genome shotgun (WGS) entry which is preliminary data.</text>
</comment>
<organism evidence="1 2">
    <name type="scientific">Clarias magur</name>
    <name type="common">Asian catfish</name>
    <name type="synonym">Macropteronotus magur</name>
    <dbReference type="NCBI Taxonomy" id="1594786"/>
    <lineage>
        <taxon>Eukaryota</taxon>
        <taxon>Metazoa</taxon>
        <taxon>Chordata</taxon>
        <taxon>Craniata</taxon>
        <taxon>Vertebrata</taxon>
        <taxon>Euteleostomi</taxon>
        <taxon>Actinopterygii</taxon>
        <taxon>Neopterygii</taxon>
        <taxon>Teleostei</taxon>
        <taxon>Ostariophysi</taxon>
        <taxon>Siluriformes</taxon>
        <taxon>Clariidae</taxon>
        <taxon>Clarias</taxon>
    </lineage>
</organism>
<keyword evidence="2" id="KW-1185">Reference proteome</keyword>
<accession>A0A8J4T769</accession>
<sequence length="50" mass="5915">MVAFTVTRSEVPFRIWCRSGWVGWHVEKVNYGKCLRSVAKADTWRVMDRV</sequence>
<proteinExistence type="predicted"/>
<dbReference type="EMBL" id="QNUK01000727">
    <property type="protein sequence ID" value="KAF5890095.1"/>
    <property type="molecule type" value="Genomic_DNA"/>
</dbReference>
<dbReference type="AlphaFoldDB" id="A0A8J4T769"/>
<evidence type="ECO:0000313" key="2">
    <source>
        <dbReference type="Proteomes" id="UP000727407"/>
    </source>
</evidence>
<gene>
    <name evidence="1" type="ORF">DAT39_020208</name>
</gene>
<name>A0A8J4T769_CLAMG</name>
<protein>
    <submittedName>
        <fullName evidence="1">Uncharacterized protein</fullName>
    </submittedName>
</protein>
<dbReference type="Proteomes" id="UP000727407">
    <property type="component" value="Unassembled WGS sequence"/>
</dbReference>